<dbReference type="InterPro" id="IPR050407">
    <property type="entry name" value="Geranylgeranyl_reductase"/>
</dbReference>
<feature type="compositionally biased region" description="Basic and acidic residues" evidence="1">
    <location>
        <begin position="175"/>
        <end position="193"/>
    </location>
</feature>
<proteinExistence type="predicted"/>
<dbReference type="GeneID" id="89228393"/>
<gene>
    <name evidence="2" type="ORF">MsAm2_09740</name>
</gene>
<dbReference type="InterPro" id="IPR036188">
    <property type="entry name" value="FAD/NAD-bd_sf"/>
</dbReference>
<name>A0AA96V8E8_9EURY</name>
<dbReference type="AlphaFoldDB" id="A0AA96V8E8"/>
<dbReference type="SUPFAM" id="SSF51905">
    <property type="entry name" value="FAD/NAD(P)-binding domain"/>
    <property type="match status" value="1"/>
</dbReference>
<keyword evidence="3" id="KW-1185">Reference proteome</keyword>
<dbReference type="Proteomes" id="UP001304970">
    <property type="component" value="Chromosome"/>
</dbReference>
<accession>A0AA96V8E8</accession>
<organism evidence="2 3">
    <name type="scientific">Methanolapillus ohkumae</name>
    <dbReference type="NCBI Taxonomy" id="3028298"/>
    <lineage>
        <taxon>Archaea</taxon>
        <taxon>Methanobacteriati</taxon>
        <taxon>Methanobacteriota</taxon>
        <taxon>Stenosarchaea group</taxon>
        <taxon>Methanomicrobia</taxon>
        <taxon>Methanosarcinales</taxon>
        <taxon>Methanosarcinaceae</taxon>
        <taxon>Methanolapillus</taxon>
    </lineage>
</organism>
<dbReference type="Gene3D" id="3.50.50.60">
    <property type="entry name" value="FAD/NAD(P)-binding domain"/>
    <property type="match status" value="2"/>
</dbReference>
<dbReference type="EMBL" id="CP131061">
    <property type="protein sequence ID" value="WNY27183.1"/>
    <property type="molecule type" value="Genomic_DNA"/>
</dbReference>
<dbReference type="PANTHER" id="PTHR42685">
    <property type="entry name" value="GERANYLGERANYL DIPHOSPHATE REDUCTASE"/>
    <property type="match status" value="1"/>
</dbReference>
<evidence type="ECO:0000313" key="3">
    <source>
        <dbReference type="Proteomes" id="UP001304970"/>
    </source>
</evidence>
<dbReference type="PRINTS" id="PR00420">
    <property type="entry name" value="RNGMNOXGNASE"/>
</dbReference>
<evidence type="ECO:0000256" key="1">
    <source>
        <dbReference type="SAM" id="MobiDB-lite"/>
    </source>
</evidence>
<evidence type="ECO:0008006" key="4">
    <source>
        <dbReference type="Google" id="ProtNLM"/>
    </source>
</evidence>
<reference evidence="2 3" key="1">
    <citation type="submission" date="2023-07" db="EMBL/GenBank/DDBJ databases">
        <title>Closed genome sequence of Methanosarcinaceae archaeon Am2.</title>
        <authorList>
            <person name="Poehlein A."/>
            <person name="Protasov E."/>
            <person name="Platt K."/>
            <person name="Reeh H."/>
            <person name="Daniel R."/>
            <person name="Brune A."/>
        </authorList>
    </citation>
    <scope>NUCLEOTIDE SEQUENCE [LARGE SCALE GENOMIC DNA]</scope>
    <source>
        <strain evidence="2 3">Am2</strain>
    </source>
</reference>
<dbReference type="PANTHER" id="PTHR42685:SF18">
    <property type="entry name" value="DIGERANYLGERANYLGLYCEROPHOSPHOLIPID REDUCTASE"/>
    <property type="match status" value="1"/>
</dbReference>
<evidence type="ECO:0000313" key="2">
    <source>
        <dbReference type="EMBL" id="WNY27183.1"/>
    </source>
</evidence>
<protein>
    <recommendedName>
        <fullName evidence="4">NAD(P)/FAD-dependent oxidoreductase</fullName>
    </recommendedName>
</protein>
<feature type="region of interest" description="Disordered" evidence="1">
    <location>
        <begin position="160"/>
        <end position="204"/>
    </location>
</feature>
<dbReference type="RefSeq" id="WP_338097163.1">
    <property type="nucleotide sequence ID" value="NZ_CP131061.1"/>
</dbReference>
<sequence length="501" mass="53601">MDSALENYDTTATAPTATAPTATAPIATAPLPTNNNCFDVIVIGGGPSGSIAARYAKLNGASGVLMIEENSSIGIPVQCAGLLSVAAVREAEIEPDDSFVLHSVSGADVYPPSEKFLPVRGKSTMAYVVSRSAFDQKSAKKAKEAGVEIWLKTKAIGMKRGPDPRKRIKIQNNEPDEKGTDEDKTGTNREKIEITPPKNQAAGSGPIIDAEFEEQDGWILTVAGNGIIKTLFAKMIIAADGANGRAAGWAGLSPCEKLLSGIQVDVEYDSKNPGAVEVFVGSAAPGFFAWTIPISDSVSRIGLAIDKEAAEKYNPISPQTAGKKVNAHSYLMEFLKRPEIASKIQSEPSNLTAGNIPLGPMKKTYATGFLVVGDAAGQCKPISGGGIYPGAVAAKIAGKVAGQAVVENNFSEKKMAEYEKQWKTELQKELDIGMLAHKYRTKMSDADMDGIFKEMNNPEMLAMITEYGDMDHPSILIRKIMFSKQAFKMMKLMKVFLKNLV</sequence>